<accession>A0AAP1YH41</accession>
<evidence type="ECO:0000313" key="4">
    <source>
        <dbReference type="Proteomes" id="UP000664048"/>
    </source>
</evidence>
<dbReference type="Proteomes" id="UP000611459">
    <property type="component" value="Unassembled WGS sequence"/>
</dbReference>
<protein>
    <submittedName>
        <fullName evidence="1">Integrase</fullName>
    </submittedName>
</protein>
<gene>
    <name evidence="2" type="ORF">J4M89_38905</name>
    <name evidence="1" type="ORF">JIN94_38350</name>
</gene>
<dbReference type="InterPro" id="IPR022169">
    <property type="entry name" value="DUF3701"/>
</dbReference>
<evidence type="ECO:0000313" key="2">
    <source>
        <dbReference type="EMBL" id="MBO1835370.1"/>
    </source>
</evidence>
<dbReference type="EMBL" id="JAENIB010000036">
    <property type="protein sequence ID" value="MBK1935761.1"/>
    <property type="molecule type" value="Genomic_DNA"/>
</dbReference>
<dbReference type="Proteomes" id="UP000664048">
    <property type="component" value="Unassembled WGS sequence"/>
</dbReference>
<evidence type="ECO:0000313" key="3">
    <source>
        <dbReference type="Proteomes" id="UP000611459"/>
    </source>
</evidence>
<dbReference type="EMBL" id="JAGEMX010000030">
    <property type="protein sequence ID" value="MBO1835370.1"/>
    <property type="molecule type" value="Genomic_DNA"/>
</dbReference>
<keyword evidence="4" id="KW-1185">Reference proteome</keyword>
<comment type="caution">
    <text evidence="1">The sequence shown here is derived from an EMBL/GenBank/DDBJ whole genome shotgun (WGS) entry which is preliminary data.</text>
</comment>
<dbReference type="AlphaFoldDB" id="A0AAP1YH41"/>
<evidence type="ECO:0000313" key="1">
    <source>
        <dbReference type="EMBL" id="MBK1935761.1"/>
    </source>
</evidence>
<reference evidence="1" key="1">
    <citation type="submission" date="2021-01" db="EMBL/GenBank/DDBJ databases">
        <title>Outbreak of Burkholderia contaminns endophthalmitis traced to a clinical ventilation system.</title>
        <authorList>
            <person name="Lipuma J."/>
            <person name="Spilker T."/>
            <person name="Kratholm J."/>
        </authorList>
    </citation>
    <scope>NUCLEOTIDE SEQUENCE</scope>
    <source>
        <strain evidence="1">HI4954</strain>
    </source>
</reference>
<name>A0AAP1YH41_9BURK</name>
<sequence>MANRPQQLAQMPLRSYSRTEFTALRARVKGLPIETIERLYFDRDAVEPVDVAQLLRTMRDDLVAAALRDGSPVLQAHLQAAIAKYGEPRLTPVSLQLIEQVAAQWAVAAPRAEHPVGRWFRPLVAARLEGEGIHTLGELVAFVNRRGGQWWRSVPRIGVGRARVLVAWLRRHAASIGAPVEVDVDAGDALAPTSAGVTAGAGQLAPLERLALPVELSGAHGANR</sequence>
<dbReference type="Pfam" id="PF12482">
    <property type="entry name" value="DUF3701"/>
    <property type="match status" value="1"/>
</dbReference>
<organism evidence="1 3">
    <name type="scientific">Burkholderia contaminans</name>
    <dbReference type="NCBI Taxonomy" id="488447"/>
    <lineage>
        <taxon>Bacteria</taxon>
        <taxon>Pseudomonadati</taxon>
        <taxon>Pseudomonadota</taxon>
        <taxon>Betaproteobacteria</taxon>
        <taxon>Burkholderiales</taxon>
        <taxon>Burkholderiaceae</taxon>
        <taxon>Burkholderia</taxon>
        <taxon>Burkholderia cepacia complex</taxon>
    </lineage>
</organism>
<feature type="non-terminal residue" evidence="1">
    <location>
        <position position="224"/>
    </location>
</feature>
<proteinExistence type="predicted"/>
<reference evidence="2 4" key="2">
    <citation type="submission" date="2021-03" db="EMBL/GenBank/DDBJ databases">
        <title>Clinical course, treatment and visual outcome of an outbreak of Burkholderia contaminans endophthalmitis following cataract surgery.</title>
        <authorList>
            <person name="Lind C."/>
            <person name="Olsen K."/>
            <person name="Angelsen N.K."/>
            <person name="Krefting E.A."/>
            <person name="Fossen K."/>
            <person name="Gravningen K."/>
            <person name="Depoorter E."/>
            <person name="Vandamme P."/>
            <person name="Bertelsen G."/>
        </authorList>
    </citation>
    <scope>NUCLEOTIDE SEQUENCE [LARGE SCALE GENOMIC DNA]</scope>
    <source>
        <strain evidence="2 4">51242556</strain>
    </source>
</reference>
<dbReference type="RefSeq" id="WP_277343884.1">
    <property type="nucleotide sequence ID" value="NZ_BSTW01000035.1"/>
</dbReference>